<feature type="transmembrane region" description="Helical" evidence="1">
    <location>
        <begin position="21"/>
        <end position="44"/>
    </location>
</feature>
<keyword evidence="1" id="KW-0472">Membrane</keyword>
<keyword evidence="1" id="KW-0812">Transmembrane</keyword>
<reference evidence="2 3" key="1">
    <citation type="submission" date="2024-02" db="EMBL/GenBank/DDBJ databases">
        <title>Characterization of antibiotic resistant novel bacterial strains and their environmental applications.</title>
        <authorList>
            <person name="Manzoor S."/>
            <person name="Abbas S."/>
            <person name="Arshad M."/>
            <person name="Li W.J."/>
            <person name="Ahmed I."/>
        </authorList>
    </citation>
    <scope>NUCLEOTIDE SEQUENCE [LARGE SCALE GENOMIC DNA]</scope>
    <source>
        <strain evidence="2 3">KACC 15558</strain>
    </source>
</reference>
<evidence type="ECO:0000256" key="1">
    <source>
        <dbReference type="SAM" id="Phobius"/>
    </source>
</evidence>
<accession>A0ABP9U199</accession>
<gene>
    <name evidence="2" type="ORF">KACC15558_19590</name>
</gene>
<organism evidence="2 3">
    <name type="scientific">Brevibacterium ammoniilyticum</name>
    <dbReference type="NCBI Taxonomy" id="1046555"/>
    <lineage>
        <taxon>Bacteria</taxon>
        <taxon>Bacillati</taxon>
        <taxon>Actinomycetota</taxon>
        <taxon>Actinomycetes</taxon>
        <taxon>Micrococcales</taxon>
        <taxon>Brevibacteriaceae</taxon>
        <taxon>Brevibacterium</taxon>
    </lineage>
</organism>
<keyword evidence="3" id="KW-1185">Reference proteome</keyword>
<name>A0ABP9U199_9MICO</name>
<dbReference type="Proteomes" id="UP001498935">
    <property type="component" value="Unassembled WGS sequence"/>
</dbReference>
<proteinExistence type="predicted"/>
<dbReference type="RefSeq" id="WP_342038132.1">
    <property type="nucleotide sequence ID" value="NZ_BAABBK010000006.1"/>
</dbReference>
<keyword evidence="1" id="KW-1133">Transmembrane helix</keyword>
<dbReference type="EMBL" id="BAABNP010000007">
    <property type="protein sequence ID" value="GAA5340919.1"/>
    <property type="molecule type" value="Genomic_DNA"/>
</dbReference>
<evidence type="ECO:0000313" key="2">
    <source>
        <dbReference type="EMBL" id="GAA5340919.1"/>
    </source>
</evidence>
<evidence type="ECO:0000313" key="3">
    <source>
        <dbReference type="Proteomes" id="UP001498935"/>
    </source>
</evidence>
<feature type="transmembrane region" description="Helical" evidence="1">
    <location>
        <begin position="109"/>
        <end position="134"/>
    </location>
</feature>
<sequence length="274" mass="29863">MTGKTRTKLRDRWALRVFRRLSVLQRVSLLAILGLVVALLLIAVRSVWMFAALMDARRRGPEEVCRGLIDMAQPDEITIVSDGWSGYQCEGTSADGGYAMQTGDVDTSLLLLFSLLLVAACVITLIGVLIAVIVRALLRLFGSTTVHRAGKWGTGLITSACLPIPWTYLFLYMQWYPASNSGGVSLDPPLAKGDEVASFGVEKSFIPPYIVWSGHSVNGAEFSINDYGIPFGLFIIVIVLFVAGLGLIITSRFLLKRASTSGQMNDRRTDLTSA</sequence>
<comment type="caution">
    <text evidence="2">The sequence shown here is derived from an EMBL/GenBank/DDBJ whole genome shotgun (WGS) entry which is preliminary data.</text>
</comment>
<feature type="transmembrane region" description="Helical" evidence="1">
    <location>
        <begin position="231"/>
        <end position="255"/>
    </location>
</feature>
<protein>
    <submittedName>
        <fullName evidence="2">Uncharacterized protein</fullName>
    </submittedName>
</protein>
<feature type="transmembrane region" description="Helical" evidence="1">
    <location>
        <begin position="155"/>
        <end position="175"/>
    </location>
</feature>